<evidence type="ECO:0000313" key="2">
    <source>
        <dbReference type="Proteomes" id="UP000805704"/>
    </source>
</evidence>
<keyword evidence="2" id="KW-1185">Reference proteome</keyword>
<gene>
    <name evidence="1" type="primary">WDR41.2</name>
    <name evidence="1" type="ORF">GBF38_009618</name>
</gene>
<organism evidence="1 2">
    <name type="scientific">Nibea albiflora</name>
    <name type="common">Yellow drum</name>
    <name type="synonym">Corvina albiflora</name>
    <dbReference type="NCBI Taxonomy" id="240163"/>
    <lineage>
        <taxon>Eukaryota</taxon>
        <taxon>Metazoa</taxon>
        <taxon>Chordata</taxon>
        <taxon>Craniata</taxon>
        <taxon>Vertebrata</taxon>
        <taxon>Euteleostomi</taxon>
        <taxon>Actinopterygii</taxon>
        <taxon>Neopterygii</taxon>
        <taxon>Teleostei</taxon>
        <taxon>Neoteleostei</taxon>
        <taxon>Acanthomorphata</taxon>
        <taxon>Eupercaria</taxon>
        <taxon>Sciaenidae</taxon>
        <taxon>Nibea</taxon>
    </lineage>
</organism>
<dbReference type="Proteomes" id="UP000805704">
    <property type="component" value="Chromosome 15"/>
</dbReference>
<protein>
    <submittedName>
        <fullName evidence="1">WD repeat-containing protein 41</fullName>
    </submittedName>
</protein>
<proteinExistence type="predicted"/>
<name>A0ACB7F8K9_NIBAL</name>
<reference evidence="1" key="1">
    <citation type="submission" date="2020-04" db="EMBL/GenBank/DDBJ databases">
        <title>A chromosome-scale assembly and high-density genetic map of the yellow drum (Nibea albiflora) genome.</title>
        <authorList>
            <person name="Xu D."/>
            <person name="Zhang W."/>
            <person name="Chen R."/>
            <person name="Tan P."/>
            <person name="Wang L."/>
            <person name="Song H."/>
            <person name="Tian L."/>
            <person name="Zhu Q."/>
            <person name="Wang B."/>
        </authorList>
    </citation>
    <scope>NUCLEOTIDE SEQUENCE</scope>
    <source>
        <strain evidence="1">ZJHYS-2018</strain>
    </source>
</reference>
<comment type="caution">
    <text evidence="1">The sequence shown here is derived from an EMBL/GenBank/DDBJ whole genome shotgun (WGS) entry which is preliminary data.</text>
</comment>
<sequence length="492" mass="54643">MFRWILGGREAQGSAEKSPVLCIGEEQPKNCFTELQVLKGHFDIVRFLVQIDDFRCASAGDDGLVLVWNIETGERLQELRGHSQQITAMTTFTCNNGVTSHTSLITASSDRSLSLWDPDTGNRVQTISDLHSPVKCLLVLERLSVWVSGGEELCVWNADFQLQCHRQNHSDTGITALIELPKNCLAAAMDKEIGERQNLTTLVFKVRSKQIKTCLVIAVIYRLTFSTDSSLSVAEIRCLSDHQDQIRALINVNDGLFASGSHAGELILWDAVDWNILAYEHILWEESHTCAQSEIRLAAPKPSEMSIQHLTTDGKHILAAVGSGLYVYSVLTKTVVAYRKVAHDSNVLHTMLLSDRNVQLSSACLFLGVKLTLKRSHAVQSVAHRSSSAVYNKQRLIKRSTGFFGMWTFGRSNKQTGPPSKKVVDVPNIRTLELTGDLIGHSGAVQMFVSFKENVLVTCSADHLLILWKDGERQSHLRSLALFHKLEENGGL</sequence>
<evidence type="ECO:0000313" key="1">
    <source>
        <dbReference type="EMBL" id="KAG8010519.1"/>
    </source>
</evidence>
<dbReference type="EMBL" id="CM024803">
    <property type="protein sequence ID" value="KAG8010519.1"/>
    <property type="molecule type" value="Genomic_DNA"/>
</dbReference>
<accession>A0ACB7F8K9</accession>